<dbReference type="AlphaFoldDB" id="A0A518J2F0"/>
<sequence>MWISKTKSPYLALLLATMFGFVMGVASSGIADEVDEPKELSKVEAAADEKSDSKQEAKPESKPEPSEADSQPHELSTAPLDYPIYPEDRPMWVDQPDKNGDDWAELVVQSVPSLSADSSRESLLQQQKIALIAYIDQALGFPGAGEKIAVPAEQIASGLVDPDRTYNGKLTTSTGEMFQHASVLVLDDDFHSEITQQWQALEVGQRLKGLGVLAALALVGLSGLTVLLKSISPRSKVGHDDKTALA</sequence>
<evidence type="ECO:0000313" key="2">
    <source>
        <dbReference type="EMBL" id="QDV59513.1"/>
    </source>
</evidence>
<dbReference type="EMBL" id="CP036318">
    <property type="protein sequence ID" value="QDV59513.1"/>
    <property type="molecule type" value="Genomic_DNA"/>
</dbReference>
<feature type="compositionally biased region" description="Basic and acidic residues" evidence="1">
    <location>
        <begin position="37"/>
        <end position="65"/>
    </location>
</feature>
<keyword evidence="3" id="KW-1185">Reference proteome</keyword>
<name>A0A518J2F0_9BACT</name>
<protein>
    <submittedName>
        <fullName evidence="2">Uncharacterized protein</fullName>
    </submittedName>
</protein>
<accession>A0A518J2F0</accession>
<proteinExistence type="predicted"/>
<gene>
    <name evidence="2" type="ORF">Mal33_55480</name>
</gene>
<dbReference type="RefSeq" id="WP_145290999.1">
    <property type="nucleotide sequence ID" value="NZ_CP036318.1"/>
</dbReference>
<organism evidence="2 3">
    <name type="scientific">Rosistilla oblonga</name>
    <dbReference type="NCBI Taxonomy" id="2527990"/>
    <lineage>
        <taxon>Bacteria</taxon>
        <taxon>Pseudomonadati</taxon>
        <taxon>Planctomycetota</taxon>
        <taxon>Planctomycetia</taxon>
        <taxon>Pirellulales</taxon>
        <taxon>Pirellulaceae</taxon>
        <taxon>Rosistilla</taxon>
    </lineage>
</organism>
<dbReference type="Proteomes" id="UP000316770">
    <property type="component" value="Chromosome"/>
</dbReference>
<feature type="region of interest" description="Disordered" evidence="1">
    <location>
        <begin position="33"/>
        <end position="81"/>
    </location>
</feature>
<reference evidence="2 3" key="1">
    <citation type="submission" date="2019-02" db="EMBL/GenBank/DDBJ databases">
        <title>Deep-cultivation of Planctomycetes and their phenomic and genomic characterization uncovers novel biology.</title>
        <authorList>
            <person name="Wiegand S."/>
            <person name="Jogler M."/>
            <person name="Boedeker C."/>
            <person name="Pinto D."/>
            <person name="Vollmers J."/>
            <person name="Rivas-Marin E."/>
            <person name="Kohn T."/>
            <person name="Peeters S.H."/>
            <person name="Heuer A."/>
            <person name="Rast P."/>
            <person name="Oberbeckmann S."/>
            <person name="Bunk B."/>
            <person name="Jeske O."/>
            <person name="Meyerdierks A."/>
            <person name="Storesund J.E."/>
            <person name="Kallscheuer N."/>
            <person name="Luecker S."/>
            <person name="Lage O.M."/>
            <person name="Pohl T."/>
            <person name="Merkel B.J."/>
            <person name="Hornburger P."/>
            <person name="Mueller R.-W."/>
            <person name="Bruemmer F."/>
            <person name="Labrenz M."/>
            <person name="Spormann A.M."/>
            <person name="Op den Camp H."/>
            <person name="Overmann J."/>
            <person name="Amann R."/>
            <person name="Jetten M.S.M."/>
            <person name="Mascher T."/>
            <person name="Medema M.H."/>
            <person name="Devos D.P."/>
            <person name="Kaster A.-K."/>
            <person name="Ovreas L."/>
            <person name="Rohde M."/>
            <person name="Galperin M.Y."/>
            <person name="Jogler C."/>
        </authorList>
    </citation>
    <scope>NUCLEOTIDE SEQUENCE [LARGE SCALE GENOMIC DNA]</scope>
    <source>
        <strain evidence="2 3">Mal33</strain>
    </source>
</reference>
<evidence type="ECO:0000313" key="3">
    <source>
        <dbReference type="Proteomes" id="UP000316770"/>
    </source>
</evidence>
<evidence type="ECO:0000256" key="1">
    <source>
        <dbReference type="SAM" id="MobiDB-lite"/>
    </source>
</evidence>